<dbReference type="Ensembl" id="ENSPKIT00000029595.1">
    <property type="protein sequence ID" value="ENSPKIP00000005588.1"/>
    <property type="gene ID" value="ENSPKIG00000022204.1"/>
</dbReference>
<feature type="signal peptide" evidence="7">
    <location>
        <begin position="1"/>
        <end position="18"/>
    </location>
</feature>
<feature type="domain" description="G-protein coupled receptors family 3 profile" evidence="8">
    <location>
        <begin position="45"/>
        <end position="282"/>
    </location>
</feature>
<dbReference type="Pfam" id="PF00003">
    <property type="entry name" value="7tm_3"/>
    <property type="match status" value="1"/>
</dbReference>
<feature type="transmembrane region" description="Helical" evidence="6">
    <location>
        <begin position="195"/>
        <end position="215"/>
    </location>
</feature>
<reference evidence="9" key="2">
    <citation type="submission" date="2025-09" db="UniProtKB">
        <authorList>
            <consortium name="Ensembl"/>
        </authorList>
    </citation>
    <scope>IDENTIFICATION</scope>
</reference>
<keyword evidence="5 6" id="KW-0472">Membrane</keyword>
<organism evidence="9 10">
    <name type="scientific">Paramormyrops kingsleyae</name>
    <dbReference type="NCBI Taxonomy" id="1676925"/>
    <lineage>
        <taxon>Eukaryota</taxon>
        <taxon>Metazoa</taxon>
        <taxon>Chordata</taxon>
        <taxon>Craniata</taxon>
        <taxon>Vertebrata</taxon>
        <taxon>Euteleostomi</taxon>
        <taxon>Actinopterygii</taxon>
        <taxon>Neopterygii</taxon>
        <taxon>Teleostei</taxon>
        <taxon>Osteoglossocephala</taxon>
        <taxon>Osteoglossomorpha</taxon>
        <taxon>Osteoglossiformes</taxon>
        <taxon>Mormyridae</taxon>
        <taxon>Paramormyrops</taxon>
    </lineage>
</organism>
<comment type="subcellular location">
    <subcellularLocation>
        <location evidence="1">Membrane</location>
        <topology evidence="1">Multi-pass membrane protein</topology>
    </subcellularLocation>
</comment>
<protein>
    <submittedName>
        <fullName evidence="9">G-protein coupled receptor family C group 5 member C-like</fullName>
    </submittedName>
</protein>
<accession>A0A3B3QHJ3</accession>
<feature type="transmembrane region" description="Helical" evidence="6">
    <location>
        <begin position="149"/>
        <end position="175"/>
    </location>
</feature>
<feature type="chain" id="PRO_5017280429" evidence="7">
    <location>
        <begin position="19"/>
        <end position="394"/>
    </location>
</feature>
<evidence type="ECO:0000259" key="8">
    <source>
        <dbReference type="Pfam" id="PF00003"/>
    </source>
</evidence>
<dbReference type="InterPro" id="IPR051753">
    <property type="entry name" value="RA-inducible_GPCR3"/>
</dbReference>
<dbReference type="GO" id="GO:0005886">
    <property type="term" value="C:plasma membrane"/>
    <property type="evidence" value="ECO:0007669"/>
    <property type="project" value="TreeGrafter"/>
</dbReference>
<dbReference type="GO" id="GO:0019901">
    <property type="term" value="F:protein kinase binding"/>
    <property type="evidence" value="ECO:0007669"/>
    <property type="project" value="TreeGrafter"/>
</dbReference>
<dbReference type="GeneTree" id="ENSGT00950000182961"/>
<dbReference type="InterPro" id="IPR017978">
    <property type="entry name" value="GPCR_3_C"/>
</dbReference>
<dbReference type="GO" id="GO:0070062">
    <property type="term" value="C:extracellular exosome"/>
    <property type="evidence" value="ECO:0007669"/>
    <property type="project" value="TreeGrafter"/>
</dbReference>
<feature type="transmembrane region" description="Helical" evidence="6">
    <location>
        <begin position="227"/>
        <end position="245"/>
    </location>
</feature>
<evidence type="ECO:0000313" key="9">
    <source>
        <dbReference type="Ensembl" id="ENSPKIP00000005588.1"/>
    </source>
</evidence>
<feature type="transmembrane region" description="Helical" evidence="6">
    <location>
        <begin position="85"/>
        <end position="106"/>
    </location>
</feature>
<name>A0A3B3QHJ3_9TELE</name>
<dbReference type="Proteomes" id="UP000261540">
    <property type="component" value="Unplaced"/>
</dbReference>
<evidence type="ECO:0000256" key="2">
    <source>
        <dbReference type="ARBA" id="ARBA00007242"/>
    </source>
</evidence>
<dbReference type="GO" id="GO:0030295">
    <property type="term" value="F:protein kinase activator activity"/>
    <property type="evidence" value="ECO:0007669"/>
    <property type="project" value="TreeGrafter"/>
</dbReference>
<dbReference type="AlphaFoldDB" id="A0A3B3QHJ3"/>
<dbReference type="GO" id="GO:0004930">
    <property type="term" value="F:G protein-coupled receptor activity"/>
    <property type="evidence" value="ECO:0007669"/>
    <property type="project" value="InterPro"/>
</dbReference>
<evidence type="ECO:0000256" key="6">
    <source>
        <dbReference type="SAM" id="Phobius"/>
    </source>
</evidence>
<evidence type="ECO:0000256" key="5">
    <source>
        <dbReference type="ARBA" id="ARBA00023136"/>
    </source>
</evidence>
<keyword evidence="4 6" id="KW-1133">Transmembrane helix</keyword>
<keyword evidence="10" id="KW-1185">Reference proteome</keyword>
<feature type="transmembrane region" description="Helical" evidence="6">
    <location>
        <begin position="45"/>
        <end position="73"/>
    </location>
</feature>
<feature type="transmembrane region" description="Helical" evidence="6">
    <location>
        <begin position="265"/>
        <end position="284"/>
    </location>
</feature>
<evidence type="ECO:0000256" key="7">
    <source>
        <dbReference type="SAM" id="SignalP"/>
    </source>
</evidence>
<evidence type="ECO:0000256" key="3">
    <source>
        <dbReference type="ARBA" id="ARBA00022692"/>
    </source>
</evidence>
<keyword evidence="7" id="KW-0732">Signal</keyword>
<keyword evidence="3 6" id="KW-0812">Transmembrane</keyword>
<evidence type="ECO:0000313" key="10">
    <source>
        <dbReference type="Proteomes" id="UP000261540"/>
    </source>
</evidence>
<comment type="similarity">
    <text evidence="2">Belongs to the G-protein coupled receptor 3 family.</text>
</comment>
<proteinExistence type="inferred from homology"/>
<evidence type="ECO:0000256" key="1">
    <source>
        <dbReference type="ARBA" id="ARBA00004141"/>
    </source>
</evidence>
<sequence>MAFFSLFVSLIMFSMVNSSFSEGEASLRGCTFFKWPFTALCELGTVWGVVVPVGVGGAALVSLILALLLLSRLTRNIEAERRSGVAPLLLMLTSIFGLCGLSTVYLTEEGQHACIYRYASLAALFVPCLACLLAQGMRLHRLAQTTPSLFIGAMLGFTGLLAGTQGLTATLWVVVITINQGQLACRSRPLDFSMAFIYVLILLSAALSGVACSWFRKQQHSKCRVAWLLATWLTSAVLWAARLTFHVYANAALGLPSTWDDLEHALVLVVQAWLLLLLHAIPEAHTWLRLASQRSLQTPVVIVNGFSEEISLSSWPFGHIQGSWSDRSCSVWNTSFEAGPSTPFGSNESIAFTIPDEGELTFSRESCGECPSSFGDGQTAADHQEDWTVITLDD</sequence>
<dbReference type="PANTHER" id="PTHR14511:SF9">
    <property type="entry name" value="G-PROTEIN COUPLED RECEPTOR FAMILY C GROUP 5 MEMBER B"/>
    <property type="match status" value="1"/>
</dbReference>
<evidence type="ECO:0000256" key="4">
    <source>
        <dbReference type="ARBA" id="ARBA00022989"/>
    </source>
</evidence>
<reference evidence="9" key="1">
    <citation type="submission" date="2025-08" db="UniProtKB">
        <authorList>
            <consortium name="Ensembl"/>
        </authorList>
    </citation>
    <scope>IDENTIFICATION</scope>
</reference>
<dbReference type="GO" id="GO:0043235">
    <property type="term" value="C:receptor complex"/>
    <property type="evidence" value="ECO:0007669"/>
    <property type="project" value="TreeGrafter"/>
</dbReference>
<dbReference type="PANTHER" id="PTHR14511">
    <property type="entry name" value="G PROTEIN COUPLED RECEPTOR, CLASS C, GROUP 5"/>
    <property type="match status" value="1"/>
</dbReference>
<feature type="transmembrane region" description="Helical" evidence="6">
    <location>
        <begin position="118"/>
        <end position="137"/>
    </location>
</feature>